<dbReference type="GO" id="GO:0006361">
    <property type="term" value="P:transcription initiation at RNA polymerase I promoter"/>
    <property type="evidence" value="ECO:0007669"/>
    <property type="project" value="InterPro"/>
</dbReference>
<protein>
    <submittedName>
        <fullName evidence="3">RNA polymerase I-specific transcription initiation factor RRN3</fullName>
    </submittedName>
</protein>
<dbReference type="GO" id="GO:0005634">
    <property type="term" value="C:nucleus"/>
    <property type="evidence" value="ECO:0007669"/>
    <property type="project" value="TreeGrafter"/>
</dbReference>
<evidence type="ECO:0000313" key="3">
    <source>
        <dbReference type="EMBL" id="RKO89376.1"/>
    </source>
</evidence>
<dbReference type="AlphaFoldDB" id="A0A4P9WG09"/>
<proteinExistence type="inferred from homology"/>
<gene>
    <name evidence="3" type="ORF">BDK51DRAFT_9909</name>
</gene>
<dbReference type="GO" id="GO:0001181">
    <property type="term" value="F:RNA polymerase I general transcription initiation factor activity"/>
    <property type="evidence" value="ECO:0007669"/>
    <property type="project" value="InterPro"/>
</dbReference>
<dbReference type="GO" id="GO:0001042">
    <property type="term" value="F:RNA polymerase I core binding"/>
    <property type="evidence" value="ECO:0007669"/>
    <property type="project" value="TreeGrafter"/>
</dbReference>
<evidence type="ECO:0000256" key="2">
    <source>
        <dbReference type="SAM" id="MobiDB-lite"/>
    </source>
</evidence>
<sequence length="565" mass="63735">PYDEIVSLLSRRFPNPLALPPPVVLAWVRAFSLVVSSLTPGFSSVVDAILSLDWETRDDAFGKAYSVLLQNLVSAHAIYVIPVAKVLMKAMRCCKYLARARCCVGGDRTIENEVSRATLYDRAHFMLRRVLSLIPTGPSFMLPIITENFPHKREALGVHVHYLRNLLRIIEYAPVISAKVLALIVDRVVQIDVEIQVELEDLDEDIWDEVQQKILALDPRNANGTAAQMNPSSAEIPDPDEDDDMNFDSDDDDDDAAPMIVDFRIAVEKLDAMLRILFQYLEEFKATRPQPALRELFDDLVAIFVRTVLPTHKLRCTQFLWFYACSLDPTFPDLFLGMLIQTLFEQGAPTALRVSATAYLGSFIARARYVSLDSVRMCLRLLHQYALGYVDEADAAPGMRALDIERHAVFYASVQAVVYVFCFRWKQLMYEADGRALYGQLPAELAGFQKTLMCKLSPMRVCSRTIVTEFARLTHKLDIMYCYPLIDRRTVTQSALLPASGTSHPFSTPPPDAADQQQPDGPAAISDRLDAFFPFDPISLPVSRNYVDSLYQAWVGEDEDERSEE</sequence>
<name>A0A4P9WG09_9FUNG</name>
<keyword evidence="3" id="KW-0396">Initiation factor</keyword>
<dbReference type="PANTHER" id="PTHR12790:SF0">
    <property type="entry name" value="RNA POLYMERASE I-SPECIFIC TRANSCRIPTION INITIATION FACTOR RRN3-RELATED"/>
    <property type="match status" value="1"/>
</dbReference>
<feature type="compositionally biased region" description="Acidic residues" evidence="2">
    <location>
        <begin position="237"/>
        <end position="253"/>
    </location>
</feature>
<feature type="non-terminal residue" evidence="3">
    <location>
        <position position="1"/>
    </location>
</feature>
<feature type="region of interest" description="Disordered" evidence="2">
    <location>
        <begin position="222"/>
        <end position="253"/>
    </location>
</feature>
<feature type="region of interest" description="Disordered" evidence="2">
    <location>
        <begin position="499"/>
        <end position="525"/>
    </location>
</feature>
<comment type="similarity">
    <text evidence="1">Belongs to the RRN3 family.</text>
</comment>
<accession>A0A4P9WG09</accession>
<dbReference type="Pfam" id="PF05327">
    <property type="entry name" value="RRN3"/>
    <property type="match status" value="1"/>
</dbReference>
<dbReference type="InterPro" id="IPR007991">
    <property type="entry name" value="RNA_pol_I_trans_ini_fac_RRN3"/>
</dbReference>
<dbReference type="PANTHER" id="PTHR12790">
    <property type="entry name" value="TRANSCRIPTION INITIATION FACTOR IA RRN3"/>
    <property type="match status" value="1"/>
</dbReference>
<feature type="compositionally biased region" description="Polar residues" evidence="2">
    <location>
        <begin position="222"/>
        <end position="233"/>
    </location>
</feature>
<keyword evidence="4" id="KW-1185">Reference proteome</keyword>
<evidence type="ECO:0000256" key="1">
    <source>
        <dbReference type="ARBA" id="ARBA00010098"/>
    </source>
</evidence>
<evidence type="ECO:0000313" key="4">
    <source>
        <dbReference type="Proteomes" id="UP000269721"/>
    </source>
</evidence>
<reference evidence="4" key="1">
    <citation type="journal article" date="2018" name="Nat. Microbiol.">
        <title>Leveraging single-cell genomics to expand the fungal tree of life.</title>
        <authorList>
            <person name="Ahrendt S.R."/>
            <person name="Quandt C.A."/>
            <person name="Ciobanu D."/>
            <person name="Clum A."/>
            <person name="Salamov A."/>
            <person name="Andreopoulos B."/>
            <person name="Cheng J.F."/>
            <person name="Woyke T."/>
            <person name="Pelin A."/>
            <person name="Henrissat B."/>
            <person name="Reynolds N.K."/>
            <person name="Benny G.L."/>
            <person name="Smith M.E."/>
            <person name="James T.Y."/>
            <person name="Grigoriev I.V."/>
        </authorList>
    </citation>
    <scope>NUCLEOTIDE SEQUENCE [LARGE SCALE GENOMIC DNA]</scope>
</reference>
<feature type="compositionally biased region" description="Low complexity" evidence="2">
    <location>
        <begin position="513"/>
        <end position="524"/>
    </location>
</feature>
<dbReference type="Proteomes" id="UP000269721">
    <property type="component" value="Unassembled WGS sequence"/>
</dbReference>
<dbReference type="EMBL" id="KZ996130">
    <property type="protein sequence ID" value="RKO89376.1"/>
    <property type="molecule type" value="Genomic_DNA"/>
</dbReference>
<dbReference type="GO" id="GO:0003743">
    <property type="term" value="F:translation initiation factor activity"/>
    <property type="evidence" value="ECO:0007669"/>
    <property type="project" value="UniProtKB-KW"/>
</dbReference>
<dbReference type="OrthoDB" id="26970at2759"/>
<organism evidence="3 4">
    <name type="scientific">Blyttiomyces helicus</name>
    <dbReference type="NCBI Taxonomy" id="388810"/>
    <lineage>
        <taxon>Eukaryota</taxon>
        <taxon>Fungi</taxon>
        <taxon>Fungi incertae sedis</taxon>
        <taxon>Chytridiomycota</taxon>
        <taxon>Chytridiomycota incertae sedis</taxon>
        <taxon>Chytridiomycetes</taxon>
        <taxon>Chytridiomycetes incertae sedis</taxon>
        <taxon>Blyttiomyces</taxon>
    </lineage>
</organism>
<feature type="non-terminal residue" evidence="3">
    <location>
        <position position="565"/>
    </location>
</feature>
<keyword evidence="3" id="KW-0648">Protein biosynthesis</keyword>